<evidence type="ECO:0000313" key="3">
    <source>
        <dbReference type="Proteomes" id="UP001212803"/>
    </source>
</evidence>
<dbReference type="PROSITE" id="PS00330">
    <property type="entry name" value="HEMOLYSIN_CALCIUM"/>
    <property type="match status" value="1"/>
</dbReference>
<keyword evidence="3" id="KW-1185">Reference proteome</keyword>
<feature type="chain" id="PRO_5046015639" description="Calcium-binding protein" evidence="1">
    <location>
        <begin position="28"/>
        <end position="148"/>
    </location>
</feature>
<keyword evidence="1" id="KW-0732">Signal</keyword>
<name>A0ABY7M565_9CHLR</name>
<dbReference type="RefSeq" id="WP_270056196.1">
    <property type="nucleotide sequence ID" value="NZ_CP115149.1"/>
</dbReference>
<dbReference type="InterPro" id="IPR011049">
    <property type="entry name" value="Serralysin-like_metalloprot_C"/>
</dbReference>
<feature type="signal peptide" evidence="1">
    <location>
        <begin position="1"/>
        <end position="27"/>
    </location>
</feature>
<dbReference type="Pfam" id="PF00353">
    <property type="entry name" value="HemolysinCabind"/>
    <property type="match status" value="1"/>
</dbReference>
<organism evidence="2 3">
    <name type="scientific">Tepidiforma flava</name>
    <dbReference type="NCBI Taxonomy" id="3004094"/>
    <lineage>
        <taxon>Bacteria</taxon>
        <taxon>Bacillati</taxon>
        <taxon>Chloroflexota</taxon>
        <taxon>Tepidiformia</taxon>
        <taxon>Tepidiformales</taxon>
        <taxon>Tepidiformaceae</taxon>
        <taxon>Tepidiforma</taxon>
    </lineage>
</organism>
<dbReference type="EMBL" id="CP115149">
    <property type="protein sequence ID" value="WBL35671.1"/>
    <property type="molecule type" value="Genomic_DNA"/>
</dbReference>
<reference evidence="2 3" key="1">
    <citation type="journal article" date="2023" name="ISME J.">
        <title>Thermophilic Dehalococcoidia with unusual traits shed light on an unexpected past.</title>
        <authorList>
            <person name="Palmer M."/>
            <person name="Covington J.K."/>
            <person name="Zhou E.M."/>
            <person name="Thomas S.C."/>
            <person name="Habib N."/>
            <person name="Seymour C.O."/>
            <person name="Lai D."/>
            <person name="Johnston J."/>
            <person name="Hashimi A."/>
            <person name="Jiao J.Y."/>
            <person name="Muok A.R."/>
            <person name="Liu L."/>
            <person name="Xian W.D."/>
            <person name="Zhi X.Y."/>
            <person name="Li M.M."/>
            <person name="Silva L.P."/>
            <person name="Bowen B.P."/>
            <person name="Louie K."/>
            <person name="Briegel A."/>
            <person name="Pett-Ridge J."/>
            <person name="Weber P.K."/>
            <person name="Tocheva E.I."/>
            <person name="Woyke T."/>
            <person name="Northen T.R."/>
            <person name="Mayali X."/>
            <person name="Li W.J."/>
            <person name="Hedlund B.P."/>
        </authorList>
    </citation>
    <scope>NUCLEOTIDE SEQUENCE [LARGE SCALE GENOMIC DNA]</scope>
    <source>
        <strain evidence="2 3">YIM 72310</strain>
    </source>
</reference>
<dbReference type="SUPFAM" id="SSF51120">
    <property type="entry name" value="beta-Roll"/>
    <property type="match status" value="1"/>
</dbReference>
<dbReference type="Proteomes" id="UP001212803">
    <property type="component" value="Chromosome"/>
</dbReference>
<evidence type="ECO:0008006" key="4">
    <source>
        <dbReference type="Google" id="ProtNLM"/>
    </source>
</evidence>
<dbReference type="InterPro" id="IPR001343">
    <property type="entry name" value="Hemolysn_Ca-bd"/>
</dbReference>
<accession>A0ABY7M565</accession>
<dbReference type="PRINTS" id="PR00313">
    <property type="entry name" value="CABNDNGRPT"/>
</dbReference>
<gene>
    <name evidence="2" type="ORF">O0235_12940</name>
</gene>
<evidence type="ECO:0000256" key="1">
    <source>
        <dbReference type="SAM" id="SignalP"/>
    </source>
</evidence>
<dbReference type="Gene3D" id="2.150.10.10">
    <property type="entry name" value="Serralysin-like metalloprotease, C-terminal"/>
    <property type="match status" value="1"/>
</dbReference>
<sequence length="148" mass="14654">MRPGRIARAAVAGLAVAALLAALSASAATNTVPPTRIGQNTVPLSIMQLAPPQCAHMSLTSIVYSGSGGGGNDLVLGTAAGETLNGNGGNDCIVGGGGNDTLNGGGGDDVLIGGPGFWVVLNGGGGYDICYRNGSVFTWPISCEEYYP</sequence>
<evidence type="ECO:0000313" key="2">
    <source>
        <dbReference type="EMBL" id="WBL35671.1"/>
    </source>
</evidence>
<proteinExistence type="predicted"/>
<protein>
    <recommendedName>
        <fullName evidence="4">Calcium-binding protein</fullName>
    </recommendedName>
</protein>
<dbReference type="InterPro" id="IPR018511">
    <property type="entry name" value="Hemolysin-typ_Ca-bd_CS"/>
</dbReference>